<reference evidence="1 2" key="1">
    <citation type="journal article" date="2015" name="Mol. Biochem. Parasitol.">
        <title>Identification of polymorphic genes for use in assemblage B genotyping assays through comparative genomics of multiple assemblage B Giardia duodenalis isolates.</title>
        <authorList>
            <person name="Wielinga C."/>
            <person name="Thompson R.C."/>
            <person name="Monis P."/>
            <person name="Ryan U."/>
        </authorList>
    </citation>
    <scope>NUCLEOTIDE SEQUENCE [LARGE SCALE GENOMIC DNA]</scope>
    <source>
        <strain evidence="1 2">BAH15c1</strain>
    </source>
</reference>
<evidence type="ECO:0000313" key="2">
    <source>
        <dbReference type="Proteomes" id="UP000070089"/>
    </source>
</evidence>
<proteinExistence type="predicted"/>
<comment type="caution">
    <text evidence="1">The sequence shown here is derived from an EMBL/GenBank/DDBJ whole genome shotgun (WGS) entry which is preliminary data.</text>
</comment>
<dbReference type="AlphaFoldDB" id="A0A132NNY3"/>
<name>A0A132NNY3_GIAIN</name>
<dbReference type="Proteomes" id="UP000070089">
    <property type="component" value="Unassembled WGS sequence"/>
</dbReference>
<accession>A0A132NNY3</accession>
<evidence type="ECO:0000313" key="1">
    <source>
        <dbReference type="EMBL" id="KWX11799.1"/>
    </source>
</evidence>
<dbReference type="VEuPathDB" id="GiardiaDB:QR46_4231"/>
<protein>
    <submittedName>
        <fullName evidence="1">Uncharacterized protein</fullName>
    </submittedName>
</protein>
<gene>
    <name evidence="1" type="ORF">QR46_4231</name>
</gene>
<sequence>MGYWRIWYWRMFVGTCISIWGYVCPGSTRGPLEPQLGPWLHFKMNIETVERPSSSDITIGCLLELQHHINLYMNERGCHHTLLKKW</sequence>
<dbReference type="EMBL" id="JXTI01000155">
    <property type="protein sequence ID" value="KWX11799.1"/>
    <property type="molecule type" value="Genomic_DNA"/>
</dbReference>
<organism evidence="1 2">
    <name type="scientific">Giardia duodenalis assemblage B</name>
    <dbReference type="NCBI Taxonomy" id="1394984"/>
    <lineage>
        <taxon>Eukaryota</taxon>
        <taxon>Metamonada</taxon>
        <taxon>Diplomonadida</taxon>
        <taxon>Hexamitidae</taxon>
        <taxon>Giardiinae</taxon>
        <taxon>Giardia</taxon>
    </lineage>
</organism>